<dbReference type="EMBL" id="JAUSUW010000017">
    <property type="protein sequence ID" value="MDQ0423173.1"/>
    <property type="molecule type" value="Genomic_DNA"/>
</dbReference>
<gene>
    <name evidence="1" type="ORF">J2045_004225</name>
</gene>
<organism evidence="1 2">
    <name type="scientific">Peteryoungia aggregata LMG 23059</name>
    <dbReference type="NCBI Taxonomy" id="1368425"/>
    <lineage>
        <taxon>Bacteria</taxon>
        <taxon>Pseudomonadati</taxon>
        <taxon>Pseudomonadota</taxon>
        <taxon>Alphaproteobacteria</taxon>
        <taxon>Hyphomicrobiales</taxon>
        <taxon>Rhizobiaceae</taxon>
        <taxon>Peteryoungia</taxon>
    </lineage>
</organism>
<evidence type="ECO:0000313" key="2">
    <source>
        <dbReference type="Proteomes" id="UP001238496"/>
    </source>
</evidence>
<dbReference type="RefSeq" id="WP_307376681.1">
    <property type="nucleotide sequence ID" value="NZ_JAUSUW010000017.1"/>
</dbReference>
<accession>A0ABU0GDL4</accession>
<protein>
    <submittedName>
        <fullName evidence="1">Uncharacterized protein</fullName>
    </submittedName>
</protein>
<name>A0ABU0GDL4_9HYPH</name>
<evidence type="ECO:0000313" key="1">
    <source>
        <dbReference type="EMBL" id="MDQ0423173.1"/>
    </source>
</evidence>
<reference evidence="1 2" key="1">
    <citation type="submission" date="2023-07" db="EMBL/GenBank/DDBJ databases">
        <title>Genomic Encyclopedia of Type Strains, Phase IV (KMG-IV): sequencing the most valuable type-strain genomes for metagenomic binning, comparative biology and taxonomic classification.</title>
        <authorList>
            <person name="Goeker M."/>
        </authorList>
    </citation>
    <scope>NUCLEOTIDE SEQUENCE [LARGE SCALE GENOMIC DNA]</scope>
    <source>
        <strain evidence="1 2">DSM 1111</strain>
    </source>
</reference>
<proteinExistence type="predicted"/>
<keyword evidence="2" id="KW-1185">Reference proteome</keyword>
<comment type="caution">
    <text evidence="1">The sequence shown here is derived from an EMBL/GenBank/DDBJ whole genome shotgun (WGS) entry which is preliminary data.</text>
</comment>
<dbReference type="Proteomes" id="UP001238496">
    <property type="component" value="Unassembled WGS sequence"/>
</dbReference>
<sequence>MANASAQTDWALVRRMMLASIDFCEEVETAGYRETDRGATTVVNGQAVSVQDVLTSAWTYPETMRYAIIRKRHEANDDLAYVPETARVMTAMAAACAELCGAKPGTGEAVGMSDMLRWFETHAGETLRAALAARP</sequence>